<evidence type="ECO:0000313" key="7">
    <source>
        <dbReference type="Proteomes" id="UP000827889"/>
    </source>
</evidence>
<evidence type="ECO:0000256" key="3">
    <source>
        <dbReference type="ARBA" id="ARBA00022842"/>
    </source>
</evidence>
<keyword evidence="5" id="KW-0456">Lyase</keyword>
<evidence type="ECO:0000256" key="2">
    <source>
        <dbReference type="ARBA" id="ARBA00001946"/>
    </source>
</evidence>
<gene>
    <name evidence="8" type="primary">LOC115747597</name>
</gene>
<dbReference type="Proteomes" id="UP000827889">
    <property type="component" value="Chromosome 10"/>
</dbReference>
<reference evidence="8" key="1">
    <citation type="submission" date="2025-08" db="UniProtKB">
        <authorList>
            <consortium name="RefSeq"/>
        </authorList>
    </citation>
    <scope>IDENTIFICATION</scope>
    <source>
        <tissue evidence="8">Leaf</tissue>
    </source>
</reference>
<dbReference type="GeneID" id="115747597"/>
<protein>
    <submittedName>
        <fullName evidence="8">(-)-alpha-terpineol synthase-like</fullName>
    </submittedName>
</protein>
<dbReference type="SUPFAM" id="SSF48239">
    <property type="entry name" value="Terpenoid cyclases/Protein prenyltransferases"/>
    <property type="match status" value="1"/>
</dbReference>
<accession>A0ABM3GTZ9</accession>
<dbReference type="PANTHER" id="PTHR31225">
    <property type="entry name" value="OS04G0344100 PROTEIN-RELATED"/>
    <property type="match status" value="1"/>
</dbReference>
<sequence length="301" mass="34646">MDIPETVSQKGKEKVVMPGVPKLKKTLTKGIVIEEHVEEDSDTETRGRIDDEDDVIVKDFKRRKGFVKDKSFKSKIFLSQKHLEWYEALKEGGVMPHMGLRTNLYIEDGKHTKRLSTNFAVALRSLFTSFLPSSIGHKPSLLFYTHPRFWSSSSPSSSSFSGRFVICVPKIEDQEIVRRSVNWQPSIWDYDFVQSLSVAHTEDKYTEQVQRLKEEVKGLFDREMNRVAKLEFIDMVQRLGLGYHFQTEIKDALRSIHSKTGDAQLSNDLCAASLRFRLLRQHGYDVPQGRTSRTSIGFLQL</sequence>
<name>A0ABM3GTZ9_9MYRT</name>
<dbReference type="Pfam" id="PF01397">
    <property type="entry name" value="Terpene_synth"/>
    <property type="match status" value="1"/>
</dbReference>
<comment type="cofactor">
    <cofactor evidence="1">
        <name>Mn(2+)</name>
        <dbReference type="ChEBI" id="CHEBI:29035"/>
    </cofactor>
</comment>
<evidence type="ECO:0000256" key="1">
    <source>
        <dbReference type="ARBA" id="ARBA00001936"/>
    </source>
</evidence>
<feature type="domain" description="Terpene synthase N-terminal" evidence="6">
    <location>
        <begin position="187"/>
        <end position="288"/>
    </location>
</feature>
<dbReference type="PANTHER" id="PTHR31225:SF245">
    <property type="entry name" value="(-)-ALPHA-TERPINEOL SYNTHASE-LIKE"/>
    <property type="match status" value="1"/>
</dbReference>
<dbReference type="InterPro" id="IPR008930">
    <property type="entry name" value="Terpenoid_cyclase/PrenylTrfase"/>
</dbReference>
<evidence type="ECO:0000259" key="6">
    <source>
        <dbReference type="Pfam" id="PF01397"/>
    </source>
</evidence>
<comment type="cofactor">
    <cofactor evidence="2">
        <name>Mg(2+)</name>
        <dbReference type="ChEBI" id="CHEBI:18420"/>
    </cofactor>
</comment>
<dbReference type="RefSeq" id="XP_048127804.1">
    <property type="nucleotide sequence ID" value="XM_048271847.1"/>
</dbReference>
<organism evidence="7 8">
    <name type="scientific">Rhodamnia argentea</name>
    <dbReference type="NCBI Taxonomy" id="178133"/>
    <lineage>
        <taxon>Eukaryota</taxon>
        <taxon>Viridiplantae</taxon>
        <taxon>Streptophyta</taxon>
        <taxon>Embryophyta</taxon>
        <taxon>Tracheophyta</taxon>
        <taxon>Spermatophyta</taxon>
        <taxon>Magnoliopsida</taxon>
        <taxon>eudicotyledons</taxon>
        <taxon>Gunneridae</taxon>
        <taxon>Pentapetalae</taxon>
        <taxon>rosids</taxon>
        <taxon>malvids</taxon>
        <taxon>Myrtales</taxon>
        <taxon>Myrtaceae</taxon>
        <taxon>Myrtoideae</taxon>
        <taxon>Myrteae</taxon>
        <taxon>Australasian group</taxon>
        <taxon>Rhodamnia</taxon>
    </lineage>
</organism>
<keyword evidence="3" id="KW-0460">Magnesium</keyword>
<evidence type="ECO:0000256" key="4">
    <source>
        <dbReference type="ARBA" id="ARBA00023211"/>
    </source>
</evidence>
<evidence type="ECO:0000313" key="8">
    <source>
        <dbReference type="RefSeq" id="XP_048127804.1"/>
    </source>
</evidence>
<keyword evidence="4" id="KW-0464">Manganese</keyword>
<dbReference type="InterPro" id="IPR036965">
    <property type="entry name" value="Terpene_synth_N_sf"/>
</dbReference>
<dbReference type="InterPro" id="IPR050148">
    <property type="entry name" value="Terpene_synthase-like"/>
</dbReference>
<evidence type="ECO:0000256" key="5">
    <source>
        <dbReference type="ARBA" id="ARBA00023239"/>
    </source>
</evidence>
<dbReference type="Gene3D" id="1.50.10.130">
    <property type="entry name" value="Terpene synthase, N-terminal domain"/>
    <property type="match status" value="1"/>
</dbReference>
<proteinExistence type="predicted"/>
<keyword evidence="7" id="KW-1185">Reference proteome</keyword>
<dbReference type="InterPro" id="IPR001906">
    <property type="entry name" value="Terpene_synth_N"/>
</dbReference>